<evidence type="ECO:0000256" key="9">
    <source>
        <dbReference type="ARBA" id="ARBA00023136"/>
    </source>
</evidence>
<evidence type="ECO:0000256" key="8">
    <source>
        <dbReference type="ARBA" id="ARBA00022967"/>
    </source>
</evidence>
<dbReference type="GO" id="GO:0016887">
    <property type="term" value="F:ATP hydrolysis activity"/>
    <property type="evidence" value="ECO:0007669"/>
    <property type="project" value="InterPro"/>
</dbReference>
<dbReference type="OrthoDB" id="9771863at2"/>
<accession>A0A2Y9BJ47</accession>
<evidence type="ECO:0000256" key="5">
    <source>
        <dbReference type="ARBA" id="ARBA00022737"/>
    </source>
</evidence>
<dbReference type="InterPro" id="IPR050107">
    <property type="entry name" value="ABC_carbohydrate_import_ATPase"/>
</dbReference>
<dbReference type="InterPro" id="IPR003439">
    <property type="entry name" value="ABC_transporter-like_ATP-bd"/>
</dbReference>
<dbReference type="InterPro" id="IPR017871">
    <property type="entry name" value="ABC_transporter-like_CS"/>
</dbReference>
<dbReference type="AlphaFoldDB" id="A0A2Y9BJ47"/>
<comment type="caution">
    <text evidence="11">The sequence shown here is derived from an EMBL/GenBank/DDBJ whole genome shotgun (WGS) entry which is preliminary data.</text>
</comment>
<dbReference type="FunFam" id="3.40.50.300:FF:000127">
    <property type="entry name" value="Ribose import ATP-binding protein RbsA"/>
    <property type="match status" value="1"/>
</dbReference>
<dbReference type="CDD" id="cd03216">
    <property type="entry name" value="ABC_Carb_Monos_I"/>
    <property type="match status" value="1"/>
</dbReference>
<evidence type="ECO:0000313" key="11">
    <source>
        <dbReference type="EMBL" id="PWJ28598.1"/>
    </source>
</evidence>
<keyword evidence="2" id="KW-0813">Transport</keyword>
<feature type="domain" description="ABC transporter" evidence="10">
    <location>
        <begin position="263"/>
        <end position="508"/>
    </location>
</feature>
<sequence>MEDYILEMQNITKEFPGVKALDDVTFCVKKGEIHSLVGENGAGKSTLMKVLSGVYPVGQYTGIMKISGKEQEYNSVKDSERAGVSIIYQELGLVGTMTICENVFLGNEIVKNGHIDWDAQNRRCVEMLKRVNLDEKPNTVVETLGTGKQQLIEIAKALNKNVDILILDEPTSSLTEQDSKNLLDLLKQLRESGMTCIYISHKLNEVKEISDTVTVLRDGRTITTRPIGELDENKMISYMVGREMTDVYPAKTHTPGEEVLFEVRDWTVPTRKNPEKNLLDQISISVRKGEIVGISGLMGAGRTEFAMSLFGAWQDKPCSGEIYFKGKKRERFRHPREAIDSGLMYLSEDRKRFGLLLNSDLKVNMTLSSLNKISKGGVIDLDLETEQAMQGVKDLSIKTPSVLQLAKNLSGGNQQKVLIVKALLTKPDLLILDEPTRGIDVGSKYEIYQLMDKMAKDGISIIMISSELPEVINMSDRVYVMSDGKIAGEFDTKESLVTQETLLQCSTGK</sequence>
<dbReference type="GO" id="GO:0005524">
    <property type="term" value="F:ATP binding"/>
    <property type="evidence" value="ECO:0007669"/>
    <property type="project" value="UniProtKB-KW"/>
</dbReference>
<feature type="domain" description="ABC transporter" evidence="10">
    <location>
        <begin position="6"/>
        <end position="243"/>
    </location>
</feature>
<dbReference type="EMBL" id="QGDL01000008">
    <property type="protein sequence ID" value="PWJ28598.1"/>
    <property type="molecule type" value="Genomic_DNA"/>
</dbReference>
<evidence type="ECO:0000256" key="1">
    <source>
        <dbReference type="ARBA" id="ARBA00004202"/>
    </source>
</evidence>
<dbReference type="InterPro" id="IPR003593">
    <property type="entry name" value="AAA+_ATPase"/>
</dbReference>
<evidence type="ECO:0000313" key="12">
    <source>
        <dbReference type="Proteomes" id="UP000245845"/>
    </source>
</evidence>
<reference evidence="11 12" key="1">
    <citation type="submission" date="2018-05" db="EMBL/GenBank/DDBJ databases">
        <title>The Hungate 1000. A catalogue of reference genomes from the rumen microbiome.</title>
        <authorList>
            <person name="Kelly W."/>
        </authorList>
    </citation>
    <scope>NUCLEOTIDE SEQUENCE [LARGE SCALE GENOMIC DNA]</scope>
    <source>
        <strain evidence="11 12">NLAE-zl-C242</strain>
    </source>
</reference>
<keyword evidence="4" id="KW-0762">Sugar transport</keyword>
<dbReference type="PANTHER" id="PTHR43790:SF1">
    <property type="entry name" value="XYLOSE IMPORT ATP-BINDING PROTEIN XYLG"/>
    <property type="match status" value="1"/>
</dbReference>
<keyword evidence="5" id="KW-0677">Repeat</keyword>
<dbReference type="PROSITE" id="PS50893">
    <property type="entry name" value="ABC_TRANSPORTER_2"/>
    <property type="match status" value="2"/>
</dbReference>
<keyword evidence="9" id="KW-0472">Membrane</keyword>
<evidence type="ECO:0000256" key="2">
    <source>
        <dbReference type="ARBA" id="ARBA00022448"/>
    </source>
</evidence>
<dbReference type="Pfam" id="PF00005">
    <property type="entry name" value="ABC_tran"/>
    <property type="match status" value="2"/>
</dbReference>
<organism evidence="11 12">
    <name type="scientific">Faecalicatena orotica</name>
    <dbReference type="NCBI Taxonomy" id="1544"/>
    <lineage>
        <taxon>Bacteria</taxon>
        <taxon>Bacillati</taxon>
        <taxon>Bacillota</taxon>
        <taxon>Clostridia</taxon>
        <taxon>Lachnospirales</taxon>
        <taxon>Lachnospiraceae</taxon>
        <taxon>Faecalicatena</taxon>
    </lineage>
</organism>
<keyword evidence="8" id="KW-1278">Translocase</keyword>
<dbReference type="SMART" id="SM00382">
    <property type="entry name" value="AAA"/>
    <property type="match status" value="2"/>
</dbReference>
<dbReference type="GO" id="GO:0005886">
    <property type="term" value="C:plasma membrane"/>
    <property type="evidence" value="ECO:0007669"/>
    <property type="project" value="UniProtKB-SubCell"/>
</dbReference>
<keyword evidence="12" id="KW-1185">Reference proteome</keyword>
<dbReference type="PROSITE" id="PS00211">
    <property type="entry name" value="ABC_TRANSPORTER_1"/>
    <property type="match status" value="1"/>
</dbReference>
<dbReference type="Gene3D" id="3.40.50.300">
    <property type="entry name" value="P-loop containing nucleotide triphosphate hydrolases"/>
    <property type="match status" value="2"/>
</dbReference>
<dbReference type="CDD" id="cd03215">
    <property type="entry name" value="ABC_Carb_Monos_II"/>
    <property type="match status" value="1"/>
</dbReference>
<evidence type="ECO:0000256" key="4">
    <source>
        <dbReference type="ARBA" id="ARBA00022597"/>
    </source>
</evidence>
<dbReference type="Proteomes" id="UP000245845">
    <property type="component" value="Unassembled WGS sequence"/>
</dbReference>
<proteinExistence type="predicted"/>
<keyword evidence="6" id="KW-0547">Nucleotide-binding</keyword>
<evidence type="ECO:0000259" key="10">
    <source>
        <dbReference type="PROSITE" id="PS50893"/>
    </source>
</evidence>
<comment type="subcellular location">
    <subcellularLocation>
        <location evidence="1">Cell membrane</location>
        <topology evidence="1">Peripheral membrane protein</topology>
    </subcellularLocation>
</comment>
<evidence type="ECO:0000256" key="7">
    <source>
        <dbReference type="ARBA" id="ARBA00022840"/>
    </source>
</evidence>
<dbReference type="PANTHER" id="PTHR43790">
    <property type="entry name" value="CARBOHYDRATE TRANSPORT ATP-BINDING PROTEIN MG119-RELATED"/>
    <property type="match status" value="1"/>
</dbReference>
<dbReference type="RefSeq" id="WP_109731781.1">
    <property type="nucleotide sequence ID" value="NZ_BAAACK010000003.1"/>
</dbReference>
<gene>
    <name evidence="11" type="ORF">A8806_108113</name>
</gene>
<keyword evidence="7 11" id="KW-0067">ATP-binding</keyword>
<name>A0A2Y9BJ47_9FIRM</name>
<protein>
    <submittedName>
        <fullName evidence="11">Xylose ABC transporter ATP-binding protein</fullName>
    </submittedName>
</protein>
<keyword evidence="3" id="KW-1003">Cell membrane</keyword>
<dbReference type="SUPFAM" id="SSF52540">
    <property type="entry name" value="P-loop containing nucleoside triphosphate hydrolases"/>
    <property type="match status" value="2"/>
</dbReference>
<evidence type="ECO:0000256" key="6">
    <source>
        <dbReference type="ARBA" id="ARBA00022741"/>
    </source>
</evidence>
<evidence type="ECO:0000256" key="3">
    <source>
        <dbReference type="ARBA" id="ARBA00022475"/>
    </source>
</evidence>
<dbReference type="InterPro" id="IPR027417">
    <property type="entry name" value="P-loop_NTPase"/>
</dbReference>